<protein>
    <recommendedName>
        <fullName evidence="2">Gylcosyl hydrolase 115 C-terminal domain-containing protein</fullName>
    </recommendedName>
</protein>
<dbReference type="InterPro" id="IPR031924">
    <property type="entry name" value="GH115"/>
</dbReference>
<dbReference type="Gene3D" id="2.60.120.1620">
    <property type="match status" value="1"/>
</dbReference>
<dbReference type="Gene3D" id="1.20.58.2150">
    <property type="match status" value="1"/>
</dbReference>
<dbReference type="InterPro" id="IPR029018">
    <property type="entry name" value="Hex-like_dom2"/>
</dbReference>
<dbReference type="GO" id="GO:0016787">
    <property type="term" value="F:hydrolase activity"/>
    <property type="evidence" value="ECO:0007669"/>
    <property type="project" value="UniProtKB-KW"/>
</dbReference>
<dbReference type="EMBL" id="AZHD01000001">
    <property type="protein sequence ID" value="OAA68569.1"/>
    <property type="molecule type" value="Genomic_DNA"/>
</dbReference>
<dbReference type="Gene3D" id="3.20.20.520">
    <property type="entry name" value="Glycosyl hydrolase family 115"/>
    <property type="match status" value="2"/>
</dbReference>
<evidence type="ECO:0000313" key="4">
    <source>
        <dbReference type="Proteomes" id="UP000076874"/>
    </source>
</evidence>
<organism evidence="3 4">
    <name type="scientific">Niveomyces insectorum RCEF 264</name>
    <dbReference type="NCBI Taxonomy" id="1081102"/>
    <lineage>
        <taxon>Eukaryota</taxon>
        <taxon>Fungi</taxon>
        <taxon>Dikarya</taxon>
        <taxon>Ascomycota</taxon>
        <taxon>Pezizomycotina</taxon>
        <taxon>Sordariomycetes</taxon>
        <taxon>Hypocreomycetidae</taxon>
        <taxon>Hypocreales</taxon>
        <taxon>Cordycipitaceae</taxon>
        <taxon>Niveomyces</taxon>
    </lineage>
</organism>
<dbReference type="InterPro" id="IPR041437">
    <property type="entry name" value="GH115_C"/>
</dbReference>
<evidence type="ECO:0000259" key="2">
    <source>
        <dbReference type="Pfam" id="PF17829"/>
    </source>
</evidence>
<sequence length="973" mass="109687">MFDDCPITDFQPSPGCLGLKGLPILIDENDYDGIHIAVDNLACDLKSVTGQKPEIWTTTTGKPDVAGLIVIGSLPRCRFMAEITAKKGGHAEGIRGKWETFETTIRDSPWPVAKQMLVITGSDKRGTIFGAYTLSEHIGVSPWYWWADVPVQPREQVYALPVTVRQGEPSVQYRGIFINDEAPALRDWARDKFGPHFNAEFYKKVFELLLRLKANFLWPAMWAGYPEPGSSFFTDDPMNQKMADQYGIVISTSHHEPMQRSMTEWHMSHKGPWNWEKNKAALREHFAGGAARAQPFESVITLGMRGDSDKELDAEDPLGTLRDVISTQREIIRDSYGGEDRVPQVMALYKEVQAYYEDGLAIPEDVILLFADDNFGHIRRLPSKKERQRRGGFGGKVQQQLRQAFDNGVSKLWVFNVGDLKPLELPITFAMAMAWNINCVTPATVPRFFDAYAKREFGPEHVDDISGLLLEHDRLMALRRHEHIEPDTFSVLSYDEADTILRRFQQQERKSSAVFDAVNEPYKAAYFQLVHYPIRASRIFVDLQVSLGKNRLYGEQRRNTTNAFAERVQALFDLDWELTQEYHHSSWTGDKWNHIMKQPHYGFAASHNYHTPSRNLIRGLSFVQRRQDSTPIAGQMGVAVEGHAGVLPGLVNEECCRMQPSRGERAVGLLLPCLSPYGNASCYFEVFNRGARPVEWTIESPFRWLGFSLTGGKLEADGKEDRRVDVTVNWDALPEDFRAVVDIGIRSTDNDYEQIHLPIDNRQVPVNFSGSVESAGCISILAGATTFTQDQQNVYQVLPYVGRLPSGGVSLSSSPPDSTRVPYLEYPVFVFTASKRSAQISLYFTMALDAQPDSRLVYDFAVNDDMRQGMYLIGEDPAADLPADWNTAVQDLVWIKHHRFDIASPGPHKLRYRPLAEGIILEKIVVDLGGCRMSYLGPPPSSVVQAGTVASAQQPSLRYGHERRGRAIMNSRI</sequence>
<name>A0A162MQL1_9HYPO</name>
<dbReference type="AlphaFoldDB" id="A0A162MQL1"/>
<dbReference type="STRING" id="1081102.A0A162MQL1"/>
<dbReference type="Pfam" id="PF15979">
    <property type="entry name" value="Glyco_hydro_115"/>
    <property type="match status" value="2"/>
</dbReference>
<keyword evidence="1" id="KW-0378">Hydrolase</keyword>
<dbReference type="OrthoDB" id="4849794at2759"/>
<dbReference type="PANTHER" id="PTHR37842">
    <property type="match status" value="1"/>
</dbReference>
<evidence type="ECO:0000313" key="3">
    <source>
        <dbReference type="EMBL" id="OAA68569.1"/>
    </source>
</evidence>
<dbReference type="SUPFAM" id="SSF55545">
    <property type="entry name" value="beta-N-acetylhexosaminidase-like domain"/>
    <property type="match status" value="1"/>
</dbReference>
<feature type="domain" description="Gylcosyl hydrolase 115 C-terminal" evidence="2">
    <location>
        <begin position="771"/>
        <end position="939"/>
    </location>
</feature>
<dbReference type="Gene3D" id="3.30.379.10">
    <property type="entry name" value="Chitobiase/beta-hexosaminidase domain 2-like"/>
    <property type="match status" value="1"/>
</dbReference>
<comment type="caution">
    <text evidence="3">The sequence shown here is derived from an EMBL/GenBank/DDBJ whole genome shotgun (WGS) entry which is preliminary data.</text>
</comment>
<proteinExistence type="predicted"/>
<accession>A0A162MQL1</accession>
<dbReference type="InterPro" id="IPR042301">
    <property type="entry name" value="GH115_sf"/>
</dbReference>
<dbReference type="Proteomes" id="UP000076874">
    <property type="component" value="Unassembled WGS sequence"/>
</dbReference>
<reference evidence="3 4" key="1">
    <citation type="journal article" date="2016" name="Genome Biol. Evol.">
        <title>Divergent and convergent evolution of fungal pathogenicity.</title>
        <authorList>
            <person name="Shang Y."/>
            <person name="Xiao G."/>
            <person name="Zheng P."/>
            <person name="Cen K."/>
            <person name="Zhan S."/>
            <person name="Wang C."/>
        </authorList>
    </citation>
    <scope>NUCLEOTIDE SEQUENCE [LARGE SCALE GENOMIC DNA]</scope>
    <source>
        <strain evidence="3 4">RCEF 264</strain>
    </source>
</reference>
<evidence type="ECO:0000256" key="1">
    <source>
        <dbReference type="ARBA" id="ARBA00022801"/>
    </source>
</evidence>
<gene>
    <name evidence="3" type="ORF">SPI_00764</name>
</gene>
<dbReference type="PANTHER" id="PTHR37842:SF2">
    <property type="entry name" value="GYLCOSYL HYDROLASE 115 C-TERMINAL DOMAIN-CONTAINING PROTEIN"/>
    <property type="match status" value="1"/>
</dbReference>
<dbReference type="Pfam" id="PF17829">
    <property type="entry name" value="GH115_C"/>
    <property type="match status" value="1"/>
</dbReference>
<keyword evidence="4" id="KW-1185">Reference proteome</keyword>